<dbReference type="AlphaFoldDB" id="A0A7C9NBX1"/>
<dbReference type="GO" id="GO:0005829">
    <property type="term" value="C:cytosol"/>
    <property type="evidence" value="ECO:0007669"/>
    <property type="project" value="TreeGrafter"/>
</dbReference>
<accession>A0A7C9NBX1</accession>
<keyword evidence="4 8" id="KW-0694">RNA-binding</keyword>
<evidence type="ECO:0000313" key="10">
    <source>
        <dbReference type="EMBL" id="NBI35203.1"/>
    </source>
</evidence>
<sequence length="176" mass="18437">MANIKSQKKRILTNEKARLRNRAVKSELKTAVRHVKDAVAAGDGTAAYAYALAACRLMDRAASKGVIHKNQAANRKSGIMALANTVVTDEIRAAYVKPEKKVAPSGSNKKAEAKAARKAAQEAASKEKAVRREAQLKAEKKAAERKAKEAAEAAAAEAAAAAAEGEGDTEGEAAAE</sequence>
<evidence type="ECO:0000256" key="9">
    <source>
        <dbReference type="SAM" id="MobiDB-lite"/>
    </source>
</evidence>
<proteinExistence type="inferred from homology"/>
<evidence type="ECO:0000256" key="7">
    <source>
        <dbReference type="ARBA" id="ARBA00035136"/>
    </source>
</evidence>
<feature type="compositionally biased region" description="Acidic residues" evidence="9">
    <location>
        <begin position="165"/>
        <end position="176"/>
    </location>
</feature>
<dbReference type="Pfam" id="PF01649">
    <property type="entry name" value="Ribosomal_S20p"/>
    <property type="match status" value="1"/>
</dbReference>
<dbReference type="PANTHER" id="PTHR33398">
    <property type="entry name" value="30S RIBOSOMAL PROTEIN S20"/>
    <property type="match status" value="1"/>
</dbReference>
<reference evidence="10" key="1">
    <citation type="submission" date="2018-08" db="EMBL/GenBank/DDBJ databases">
        <title>Murine metabolic-syndrome-specific gut microbial biobank.</title>
        <authorList>
            <person name="Liu C."/>
        </authorList>
    </citation>
    <scope>NUCLEOTIDE SEQUENCE [LARGE SCALE GENOMIC DNA]</scope>
    <source>
        <strain evidence="10">Z82</strain>
    </source>
</reference>
<dbReference type="GO" id="GO:0070181">
    <property type="term" value="F:small ribosomal subunit rRNA binding"/>
    <property type="evidence" value="ECO:0007669"/>
    <property type="project" value="TreeGrafter"/>
</dbReference>
<organism evidence="10">
    <name type="scientific">Muribaculaceae bacterium Z82</name>
    <dbReference type="NCBI Taxonomy" id="2304548"/>
    <lineage>
        <taxon>Bacteria</taxon>
        <taxon>Pseudomonadati</taxon>
        <taxon>Bacteroidota</taxon>
        <taxon>Bacteroidia</taxon>
        <taxon>Bacteroidales</taxon>
        <taxon>Muribaculaceae</taxon>
    </lineage>
</organism>
<evidence type="ECO:0000256" key="5">
    <source>
        <dbReference type="ARBA" id="ARBA00022980"/>
    </source>
</evidence>
<dbReference type="FunFam" id="1.20.58.110:FF:000001">
    <property type="entry name" value="30S ribosomal protein S20"/>
    <property type="match status" value="1"/>
</dbReference>
<keyword evidence="5 8" id="KW-0689">Ribosomal protein</keyword>
<comment type="caution">
    <text evidence="10">The sequence shown here is derived from an EMBL/GenBank/DDBJ whole genome shotgun (WGS) entry which is preliminary data.</text>
</comment>
<dbReference type="HAMAP" id="MF_00500">
    <property type="entry name" value="Ribosomal_bS20"/>
    <property type="match status" value="1"/>
</dbReference>
<evidence type="ECO:0000256" key="6">
    <source>
        <dbReference type="ARBA" id="ARBA00023274"/>
    </source>
</evidence>
<dbReference type="SUPFAM" id="SSF46992">
    <property type="entry name" value="Ribosomal protein S20"/>
    <property type="match status" value="1"/>
</dbReference>
<feature type="compositionally biased region" description="Low complexity" evidence="9">
    <location>
        <begin position="152"/>
        <end position="164"/>
    </location>
</feature>
<dbReference type="Gene3D" id="1.20.58.110">
    <property type="entry name" value="Ribosomal protein S20"/>
    <property type="match status" value="1"/>
</dbReference>
<dbReference type="NCBIfam" id="TIGR00029">
    <property type="entry name" value="S20"/>
    <property type="match status" value="1"/>
</dbReference>
<dbReference type="EMBL" id="QWKH01000086">
    <property type="protein sequence ID" value="NBI35203.1"/>
    <property type="molecule type" value="Genomic_DNA"/>
</dbReference>
<dbReference type="GO" id="GO:0003735">
    <property type="term" value="F:structural constituent of ribosome"/>
    <property type="evidence" value="ECO:0007669"/>
    <property type="project" value="InterPro"/>
</dbReference>
<keyword evidence="6 8" id="KW-0687">Ribonucleoprotein</keyword>
<dbReference type="GO" id="GO:0015935">
    <property type="term" value="C:small ribosomal subunit"/>
    <property type="evidence" value="ECO:0007669"/>
    <property type="project" value="TreeGrafter"/>
</dbReference>
<gene>
    <name evidence="8" type="primary">rpsT</name>
    <name evidence="10" type="ORF">D1639_09240</name>
</gene>
<name>A0A7C9NBX1_9BACT</name>
<evidence type="ECO:0000256" key="3">
    <source>
        <dbReference type="ARBA" id="ARBA00022730"/>
    </source>
</evidence>
<dbReference type="GO" id="GO:0006412">
    <property type="term" value="P:translation"/>
    <property type="evidence" value="ECO:0007669"/>
    <property type="project" value="UniProtKB-UniRule"/>
</dbReference>
<dbReference type="InterPro" id="IPR002583">
    <property type="entry name" value="Ribosomal_bS20"/>
</dbReference>
<dbReference type="PANTHER" id="PTHR33398:SF1">
    <property type="entry name" value="SMALL RIBOSOMAL SUBUNIT PROTEIN BS20C"/>
    <property type="match status" value="1"/>
</dbReference>
<protein>
    <recommendedName>
        <fullName evidence="7 8">Small ribosomal subunit protein bS20</fullName>
    </recommendedName>
</protein>
<evidence type="ECO:0000256" key="8">
    <source>
        <dbReference type="HAMAP-Rule" id="MF_00500"/>
    </source>
</evidence>
<keyword evidence="3 8" id="KW-0699">rRNA-binding</keyword>
<feature type="region of interest" description="Disordered" evidence="9">
    <location>
        <begin position="97"/>
        <end position="176"/>
    </location>
</feature>
<dbReference type="InterPro" id="IPR036510">
    <property type="entry name" value="Ribosomal_bS20_sf"/>
</dbReference>
<feature type="compositionally biased region" description="Basic and acidic residues" evidence="9">
    <location>
        <begin position="124"/>
        <end position="151"/>
    </location>
</feature>
<evidence type="ECO:0000256" key="1">
    <source>
        <dbReference type="ARBA" id="ARBA00003134"/>
    </source>
</evidence>
<evidence type="ECO:0000256" key="2">
    <source>
        <dbReference type="ARBA" id="ARBA00007634"/>
    </source>
</evidence>
<comment type="similarity">
    <text evidence="2 8">Belongs to the bacterial ribosomal protein bS20 family.</text>
</comment>
<comment type="function">
    <text evidence="1 8">Binds directly to 16S ribosomal RNA.</text>
</comment>
<evidence type="ECO:0000256" key="4">
    <source>
        <dbReference type="ARBA" id="ARBA00022884"/>
    </source>
</evidence>